<reference evidence="2" key="2">
    <citation type="journal article" date="2021" name="Genome Biol. Evol.">
        <title>Developing a high-quality reference genome for a parasitic bivalve with doubly uniparental inheritance (Bivalvia: Unionida).</title>
        <authorList>
            <person name="Smith C.H."/>
        </authorList>
    </citation>
    <scope>NUCLEOTIDE SEQUENCE</scope>
    <source>
        <strain evidence="2">CHS0354</strain>
        <tissue evidence="2">Mantle</tissue>
    </source>
</reference>
<reference evidence="2" key="1">
    <citation type="journal article" date="2021" name="Genome Biol. Evol.">
        <title>A High-Quality Reference Genome for a Parasitic Bivalve with Doubly Uniparental Inheritance (Bivalvia: Unionida).</title>
        <authorList>
            <person name="Smith C.H."/>
        </authorList>
    </citation>
    <scope>NUCLEOTIDE SEQUENCE</scope>
    <source>
        <strain evidence="2">CHS0354</strain>
    </source>
</reference>
<dbReference type="PROSITE" id="PS51257">
    <property type="entry name" value="PROKAR_LIPOPROTEIN"/>
    <property type="match status" value="1"/>
</dbReference>
<keyword evidence="3" id="KW-1185">Reference proteome</keyword>
<accession>A0AAE0S750</accession>
<name>A0AAE0S750_9BIVA</name>
<dbReference type="EMBL" id="JAEAOA010001702">
    <property type="protein sequence ID" value="KAK3586627.1"/>
    <property type="molecule type" value="Genomic_DNA"/>
</dbReference>
<evidence type="ECO:0000313" key="3">
    <source>
        <dbReference type="Proteomes" id="UP001195483"/>
    </source>
</evidence>
<dbReference type="Proteomes" id="UP001195483">
    <property type="component" value="Unassembled WGS sequence"/>
</dbReference>
<feature type="chain" id="PRO_5042023069" evidence="1">
    <location>
        <begin position="21"/>
        <end position="159"/>
    </location>
</feature>
<sequence length="159" mass="17720">MIVTLLRISIVLLVSTSCICELNGNYTINNVLCRSDHKCAAYRYNYVWCYTETSWDYCCEDSCGYVNGKLGCKSGAFFKWCGDPGKTTSLGNTCLSWHPCGLHDQLYYWCYIKDSKEWNYCCHPGAACNIAGADSNTIYCNAGISIDGTHYLGPCPSTK</sequence>
<evidence type="ECO:0000256" key="1">
    <source>
        <dbReference type="SAM" id="SignalP"/>
    </source>
</evidence>
<feature type="signal peptide" evidence="1">
    <location>
        <begin position="1"/>
        <end position="20"/>
    </location>
</feature>
<comment type="caution">
    <text evidence="2">The sequence shown here is derived from an EMBL/GenBank/DDBJ whole genome shotgun (WGS) entry which is preliminary data.</text>
</comment>
<proteinExistence type="predicted"/>
<protein>
    <submittedName>
        <fullName evidence="2">Uncharacterized protein</fullName>
    </submittedName>
</protein>
<organism evidence="2 3">
    <name type="scientific">Potamilus streckersoni</name>
    <dbReference type="NCBI Taxonomy" id="2493646"/>
    <lineage>
        <taxon>Eukaryota</taxon>
        <taxon>Metazoa</taxon>
        <taxon>Spiralia</taxon>
        <taxon>Lophotrochozoa</taxon>
        <taxon>Mollusca</taxon>
        <taxon>Bivalvia</taxon>
        <taxon>Autobranchia</taxon>
        <taxon>Heteroconchia</taxon>
        <taxon>Palaeoheterodonta</taxon>
        <taxon>Unionida</taxon>
        <taxon>Unionoidea</taxon>
        <taxon>Unionidae</taxon>
        <taxon>Ambleminae</taxon>
        <taxon>Lampsilini</taxon>
        <taxon>Potamilus</taxon>
    </lineage>
</organism>
<evidence type="ECO:0000313" key="2">
    <source>
        <dbReference type="EMBL" id="KAK3586627.1"/>
    </source>
</evidence>
<dbReference type="AlphaFoldDB" id="A0AAE0S750"/>
<reference evidence="2" key="3">
    <citation type="submission" date="2023-05" db="EMBL/GenBank/DDBJ databases">
        <authorList>
            <person name="Smith C.H."/>
        </authorList>
    </citation>
    <scope>NUCLEOTIDE SEQUENCE</scope>
    <source>
        <strain evidence="2">CHS0354</strain>
        <tissue evidence="2">Mantle</tissue>
    </source>
</reference>
<keyword evidence="1" id="KW-0732">Signal</keyword>
<gene>
    <name evidence="2" type="ORF">CHS0354_028480</name>
</gene>